<evidence type="ECO:0000256" key="5">
    <source>
        <dbReference type="ARBA" id="ARBA00022967"/>
    </source>
</evidence>
<keyword evidence="8 11" id="KW-0496">Mitochondrion</keyword>
<geneLocation type="mitochondrion" evidence="11"/>
<comment type="similarity">
    <text evidence="2 8">Belongs to the cytochrome c oxidase subunit 3 family.</text>
</comment>
<gene>
    <name evidence="11" type="primary">COX3</name>
</gene>
<keyword evidence="6 9" id="KW-1133">Transmembrane helix</keyword>
<comment type="function">
    <text evidence="8">Component of the cytochrome c oxidase, the last enzyme in the mitochondrial electron transport chain which drives oxidative phosphorylation. The respiratory chain contains 3 multisubunit complexes succinate dehydrogenase (complex II, CII), ubiquinol-cytochrome c oxidoreductase (cytochrome b-c1 complex, complex III, CIII) and cytochrome c oxidase (complex IV, CIV), that cooperate to transfer electrons derived from NADH and succinate to molecular oxygen, creating an electrochemical gradient over the inner membrane that drives transmembrane transport and the ATP synthase. Cytochrome c oxidase is the component of the respiratory chain that catalyzes the reduction of oxygen to water. Electrons originating from reduced cytochrome c in the intermembrane space (IMS) are transferred via the dinuclear copper A center (CU(A)) of subunit 2 and heme A of subunit 1 to the active site in subunit 1, a binuclear center (BNC) formed by heme A3 and copper B (CU(B)). The BNC reduces molecular oxygen to 2 water molecules using 4 electrons from cytochrome c in the IMS and 4 protons from the mitochondrial matrix.</text>
</comment>
<organism evidence="11">
    <name type="scientific">Echinostoma hortense</name>
    <dbReference type="NCBI Taxonomy" id="48216"/>
    <lineage>
        <taxon>Eukaryota</taxon>
        <taxon>Metazoa</taxon>
        <taxon>Spiralia</taxon>
        <taxon>Lophotrochozoa</taxon>
        <taxon>Platyhelminthes</taxon>
        <taxon>Trematoda</taxon>
        <taxon>Digenea</taxon>
        <taxon>Plagiorchiida</taxon>
        <taxon>Echinostomata</taxon>
        <taxon>Echinostomatoidea</taxon>
        <taxon>Echinostomatidae</taxon>
        <taxon>Echinostoma</taxon>
    </lineage>
</organism>
<dbReference type="GO" id="GO:0019646">
    <property type="term" value="P:aerobic electron transport chain"/>
    <property type="evidence" value="ECO:0007669"/>
    <property type="project" value="InterPro"/>
</dbReference>
<dbReference type="PANTHER" id="PTHR11403:SF7">
    <property type="entry name" value="CYTOCHROME C OXIDASE SUBUNIT 3"/>
    <property type="match status" value="1"/>
</dbReference>
<dbReference type="InterPro" id="IPR035973">
    <property type="entry name" value="Cyt_c_oxidase_su3-like_sf"/>
</dbReference>
<dbReference type="Gene3D" id="1.20.120.80">
    <property type="entry name" value="Cytochrome c oxidase, subunit III, four-helix bundle"/>
    <property type="match status" value="1"/>
</dbReference>
<dbReference type="InterPro" id="IPR024791">
    <property type="entry name" value="Cyt_c/ubiquinol_Oxase_su3"/>
</dbReference>
<feature type="transmembrane region" description="Helical" evidence="9">
    <location>
        <begin position="85"/>
        <end position="108"/>
    </location>
</feature>
<proteinExistence type="inferred from homology"/>
<evidence type="ECO:0000256" key="9">
    <source>
        <dbReference type="SAM" id="Phobius"/>
    </source>
</evidence>
<keyword evidence="4 8" id="KW-0812">Transmembrane</keyword>
<dbReference type="PROSITE" id="PS50253">
    <property type="entry name" value="COX3"/>
    <property type="match status" value="1"/>
</dbReference>
<evidence type="ECO:0000256" key="1">
    <source>
        <dbReference type="ARBA" id="ARBA00004141"/>
    </source>
</evidence>
<dbReference type="GO" id="GO:0016020">
    <property type="term" value="C:membrane"/>
    <property type="evidence" value="ECO:0007669"/>
    <property type="project" value="UniProtKB-SubCell"/>
</dbReference>
<feature type="domain" description="Heme-copper oxidase subunit III family profile" evidence="10">
    <location>
        <begin position="1"/>
        <end position="216"/>
    </location>
</feature>
<evidence type="ECO:0000256" key="2">
    <source>
        <dbReference type="ARBA" id="ARBA00010581"/>
    </source>
</evidence>
<keyword evidence="5" id="KW-1278">Translocase</keyword>
<dbReference type="GO" id="GO:0004129">
    <property type="term" value="F:cytochrome-c oxidase activity"/>
    <property type="evidence" value="ECO:0007669"/>
    <property type="project" value="InterPro"/>
</dbReference>
<evidence type="ECO:0000256" key="4">
    <source>
        <dbReference type="ARBA" id="ARBA00022692"/>
    </source>
</evidence>
<sequence length="216" mass="24709">MHLLLILRRVLIIVGVVSMFYWKLLGIALFILVGLFSLVMLAKESIKEVNHFPSGFWLFIISEAIAFGTLLYICSNSEEEGSGYLASWIESPLLACLLLTGSSVTLTTYHHYLGTWHCRIYLFLTIVLGSLFMLLQVFEFYDCSTDATFSLYMAVCFCTVGLHFLHVLLGLTVLSIVFSLGPDEVSKATIDYMVWYWHFVDYIWLLVYLIIYFTAL</sequence>
<dbReference type="InterPro" id="IPR000298">
    <property type="entry name" value="Cyt_c_oxidase-like_su3"/>
</dbReference>
<comment type="subcellular location">
    <subcellularLocation>
        <location evidence="1">Membrane</location>
        <topology evidence="1">Multi-pass membrane protein</topology>
    </subcellularLocation>
</comment>
<dbReference type="AlphaFoldDB" id="A0A0M4JK63"/>
<evidence type="ECO:0000259" key="10">
    <source>
        <dbReference type="PROSITE" id="PS50253"/>
    </source>
</evidence>
<evidence type="ECO:0000256" key="3">
    <source>
        <dbReference type="ARBA" id="ARBA00015944"/>
    </source>
</evidence>
<keyword evidence="7 9" id="KW-0472">Membrane</keyword>
<dbReference type="SUPFAM" id="SSF81452">
    <property type="entry name" value="Cytochrome c oxidase subunit III-like"/>
    <property type="match status" value="1"/>
</dbReference>
<dbReference type="EMBL" id="KR062182">
    <property type="protein sequence ID" value="ALD62338.2"/>
    <property type="molecule type" value="Genomic_DNA"/>
</dbReference>
<reference evidence="11" key="2">
    <citation type="journal article" date="2016" name="Korean J. Parasitol.">
        <title>Complete Mitochondrial Genome of Echinostoma hortense (Digenea: Echinostomatidae).</title>
        <authorList>
            <person name="Liu Z.X."/>
            <person name="Zhang Y."/>
            <person name="Liu Y.T."/>
            <person name="Chang Q.C."/>
            <person name="Su X."/>
            <person name="Fu X."/>
            <person name="Yue D.M."/>
            <person name="Gao Y."/>
            <person name="Wang C.R."/>
        </authorList>
    </citation>
    <scope>NUCLEOTIDE SEQUENCE</scope>
</reference>
<reference evidence="11" key="1">
    <citation type="submission" date="2015-04" db="EMBL/GenBank/DDBJ databases">
        <authorList>
            <person name="Liu Z."/>
            <person name="Wang C."/>
            <person name="Zhang Y."/>
            <person name="Chang Q."/>
            <person name="Zhang Y."/>
        </authorList>
    </citation>
    <scope>NUCLEOTIDE SEQUENCE</scope>
</reference>
<feature type="transmembrane region" description="Helical" evidence="9">
    <location>
        <begin position="20"/>
        <end position="42"/>
    </location>
</feature>
<dbReference type="InterPro" id="IPR013833">
    <property type="entry name" value="Cyt_c_oxidase_su3_a-hlx"/>
</dbReference>
<dbReference type="CDD" id="cd00386">
    <property type="entry name" value="Heme_Cu_Oxidase_III_like"/>
    <property type="match status" value="1"/>
</dbReference>
<feature type="transmembrane region" description="Helical" evidence="9">
    <location>
        <begin position="120"/>
        <end position="138"/>
    </location>
</feature>
<dbReference type="Pfam" id="PF00510">
    <property type="entry name" value="COX3"/>
    <property type="match status" value="1"/>
</dbReference>
<feature type="transmembrane region" description="Helical" evidence="9">
    <location>
        <begin position="54"/>
        <end position="73"/>
    </location>
</feature>
<feature type="transmembrane region" description="Helical" evidence="9">
    <location>
        <begin position="150"/>
        <end position="180"/>
    </location>
</feature>
<evidence type="ECO:0000313" key="11">
    <source>
        <dbReference type="EMBL" id="ALD62338.2"/>
    </source>
</evidence>
<feature type="transmembrane region" description="Helical" evidence="9">
    <location>
        <begin position="192"/>
        <end position="215"/>
    </location>
</feature>
<evidence type="ECO:0000256" key="6">
    <source>
        <dbReference type="ARBA" id="ARBA00022989"/>
    </source>
</evidence>
<dbReference type="PANTHER" id="PTHR11403">
    <property type="entry name" value="CYTOCHROME C OXIDASE SUBUNIT III"/>
    <property type="match status" value="1"/>
</dbReference>
<evidence type="ECO:0000256" key="8">
    <source>
        <dbReference type="RuleBase" id="RU003375"/>
    </source>
</evidence>
<evidence type="ECO:0000256" key="7">
    <source>
        <dbReference type="ARBA" id="ARBA00023136"/>
    </source>
</evidence>
<name>A0A0M4JK63_9TREM</name>
<protein>
    <recommendedName>
        <fullName evidence="3 8">Cytochrome c oxidase subunit 3</fullName>
    </recommendedName>
</protein>
<accession>A0A0M4JK63</accession>